<proteinExistence type="inferred from homology"/>
<reference evidence="6 7" key="1">
    <citation type="journal article" date="2021" name="Nat. Plants">
        <title>The Taxus genome provides insights into paclitaxel biosynthesis.</title>
        <authorList>
            <person name="Xiong X."/>
            <person name="Gou J."/>
            <person name="Liao Q."/>
            <person name="Li Y."/>
            <person name="Zhou Q."/>
            <person name="Bi G."/>
            <person name="Li C."/>
            <person name="Du R."/>
            <person name="Wang X."/>
            <person name="Sun T."/>
            <person name="Guo L."/>
            <person name="Liang H."/>
            <person name="Lu P."/>
            <person name="Wu Y."/>
            <person name="Zhang Z."/>
            <person name="Ro D.K."/>
            <person name="Shang Y."/>
            <person name="Huang S."/>
            <person name="Yan J."/>
        </authorList>
    </citation>
    <scope>NUCLEOTIDE SEQUENCE [LARGE SCALE GENOMIC DNA]</scope>
    <source>
        <strain evidence="6">Ta-2019</strain>
    </source>
</reference>
<dbReference type="Gene3D" id="3.20.20.80">
    <property type="entry name" value="Glycosidases"/>
    <property type="match status" value="1"/>
</dbReference>
<dbReference type="InterPro" id="IPR017853">
    <property type="entry name" value="GH"/>
</dbReference>
<evidence type="ECO:0000256" key="2">
    <source>
        <dbReference type="ARBA" id="ARBA00022801"/>
    </source>
</evidence>
<feature type="non-terminal residue" evidence="6">
    <location>
        <position position="1"/>
    </location>
</feature>
<evidence type="ECO:0000256" key="3">
    <source>
        <dbReference type="ARBA" id="ARBA00023295"/>
    </source>
</evidence>
<comment type="caution">
    <text evidence="6">The sequence shown here is derived from an EMBL/GenBank/DDBJ whole genome shotgun (WGS) entry which is preliminary data.</text>
</comment>
<keyword evidence="3" id="KW-0326">Glycosidase</keyword>
<dbReference type="Pfam" id="PF00332">
    <property type="entry name" value="Glyco_hydro_17"/>
    <property type="match status" value="1"/>
</dbReference>
<keyword evidence="7" id="KW-1185">Reference proteome</keyword>
<dbReference type="InterPro" id="IPR000490">
    <property type="entry name" value="Glyco_hydro_17"/>
</dbReference>
<evidence type="ECO:0008006" key="8">
    <source>
        <dbReference type="Google" id="ProtNLM"/>
    </source>
</evidence>
<dbReference type="SUPFAM" id="SSF51445">
    <property type="entry name" value="(Trans)glycosidases"/>
    <property type="match status" value="1"/>
</dbReference>
<protein>
    <recommendedName>
        <fullName evidence="8">Glucan endo-1,3-beta-D-glucosidase</fullName>
    </recommendedName>
</protein>
<name>A0AA38FRL2_TAXCH</name>
<evidence type="ECO:0000256" key="1">
    <source>
        <dbReference type="ARBA" id="ARBA00008773"/>
    </source>
</evidence>
<dbReference type="Proteomes" id="UP000824469">
    <property type="component" value="Unassembled WGS sequence"/>
</dbReference>
<keyword evidence="2" id="KW-0378">Hydrolase</keyword>
<keyword evidence="5" id="KW-0732">Signal</keyword>
<dbReference type="PANTHER" id="PTHR32227">
    <property type="entry name" value="GLUCAN ENDO-1,3-BETA-GLUCOSIDASE BG1-RELATED-RELATED"/>
    <property type="match status" value="1"/>
</dbReference>
<evidence type="ECO:0000256" key="5">
    <source>
        <dbReference type="SAM" id="SignalP"/>
    </source>
</evidence>
<dbReference type="OMA" id="RCHANLE"/>
<accession>A0AA38FRL2</accession>
<feature type="chain" id="PRO_5041224727" description="Glucan endo-1,3-beta-D-glucosidase" evidence="5">
    <location>
        <begin position="27"/>
        <end position="141"/>
    </location>
</feature>
<feature type="signal peptide" evidence="5">
    <location>
        <begin position="1"/>
        <end position="26"/>
    </location>
</feature>
<evidence type="ECO:0000313" key="6">
    <source>
        <dbReference type="EMBL" id="KAH9309347.1"/>
    </source>
</evidence>
<comment type="similarity">
    <text evidence="1 4">Belongs to the glycosyl hydrolase 17 family.</text>
</comment>
<sequence length="141" mass="15215">MAPARIVSICLFFMWVLLHFIISVAAAEGPGLGINWAIQSSHTLSPSIVVNMLQANNISKVKLLEADPLILEALTGTHVNVMVGIPNQMLNSLSKSRAAARTWVHDNVTRYAFKGGVDIRVTAAISVMAQGVAYIVISFKN</sequence>
<dbReference type="GO" id="GO:0004553">
    <property type="term" value="F:hydrolase activity, hydrolyzing O-glycosyl compounds"/>
    <property type="evidence" value="ECO:0007669"/>
    <property type="project" value="InterPro"/>
</dbReference>
<evidence type="ECO:0000313" key="7">
    <source>
        <dbReference type="Proteomes" id="UP000824469"/>
    </source>
</evidence>
<organism evidence="6 7">
    <name type="scientific">Taxus chinensis</name>
    <name type="common">Chinese yew</name>
    <name type="synonym">Taxus wallichiana var. chinensis</name>
    <dbReference type="NCBI Taxonomy" id="29808"/>
    <lineage>
        <taxon>Eukaryota</taxon>
        <taxon>Viridiplantae</taxon>
        <taxon>Streptophyta</taxon>
        <taxon>Embryophyta</taxon>
        <taxon>Tracheophyta</taxon>
        <taxon>Spermatophyta</taxon>
        <taxon>Pinopsida</taxon>
        <taxon>Pinidae</taxon>
        <taxon>Conifers II</taxon>
        <taxon>Cupressales</taxon>
        <taxon>Taxaceae</taxon>
        <taxon>Taxus</taxon>
    </lineage>
</organism>
<dbReference type="AlphaFoldDB" id="A0AA38FRL2"/>
<dbReference type="InterPro" id="IPR044965">
    <property type="entry name" value="Glyco_hydro_17_plant"/>
</dbReference>
<dbReference type="GO" id="GO:0005975">
    <property type="term" value="P:carbohydrate metabolic process"/>
    <property type="evidence" value="ECO:0007669"/>
    <property type="project" value="InterPro"/>
</dbReference>
<gene>
    <name evidence="6" type="ORF">KI387_037258</name>
</gene>
<evidence type="ECO:0000256" key="4">
    <source>
        <dbReference type="RuleBase" id="RU004335"/>
    </source>
</evidence>
<dbReference type="EMBL" id="JAHRHJ020000007">
    <property type="protein sequence ID" value="KAH9309347.1"/>
    <property type="molecule type" value="Genomic_DNA"/>
</dbReference>